<accession>C0Q926</accession>
<dbReference type="EMBL" id="CP001087">
    <property type="protein sequence ID" value="ACN16531.1"/>
    <property type="molecule type" value="Genomic_DNA"/>
</dbReference>
<sequence>MGRKKGISKGEIANIYTLNQKDFDYTEWLILKYAREWTLVKGKNPSGDIVSEYETVVSSELRRYIDKLLRMMIFANYFGNKFLRRKKGHDACSLN</sequence>
<protein>
    <submittedName>
        <fullName evidence="1">Uncharacterized protein</fullName>
    </submittedName>
</protein>
<dbReference type="Proteomes" id="UP000000442">
    <property type="component" value="Chromosome"/>
</dbReference>
<dbReference type="KEGG" id="dat:HRM2_34560"/>
<dbReference type="STRING" id="177437.HRM2_34560"/>
<name>C0Q926_DESAH</name>
<evidence type="ECO:0000313" key="1">
    <source>
        <dbReference type="EMBL" id="ACN16531.1"/>
    </source>
</evidence>
<proteinExistence type="predicted"/>
<dbReference type="HOGENOM" id="CLU_2368232_0_0_7"/>
<gene>
    <name evidence="1" type="ordered locus">HRM2_34560</name>
</gene>
<organism evidence="1 2">
    <name type="scientific">Desulforapulum autotrophicum (strain ATCC 43914 / DSM 3382 / VKM B-1955 / HRM2)</name>
    <name type="common">Desulfobacterium autotrophicum</name>
    <dbReference type="NCBI Taxonomy" id="177437"/>
    <lineage>
        <taxon>Bacteria</taxon>
        <taxon>Pseudomonadati</taxon>
        <taxon>Thermodesulfobacteriota</taxon>
        <taxon>Desulfobacteria</taxon>
        <taxon>Desulfobacterales</taxon>
        <taxon>Desulfobacteraceae</taxon>
        <taxon>Desulforapulum</taxon>
    </lineage>
</organism>
<reference evidence="1 2" key="1">
    <citation type="journal article" date="2009" name="Environ. Microbiol.">
        <title>Genome sequence of Desulfobacterium autotrophicum HRM2, a marine sulfate reducer oxidizing organic carbon completely to carbon dioxide.</title>
        <authorList>
            <person name="Strittmatter A.W."/>
            <person name="Liesegang H."/>
            <person name="Rabus R."/>
            <person name="Decker I."/>
            <person name="Amann J."/>
            <person name="Andres S."/>
            <person name="Henne A."/>
            <person name="Fricke W.F."/>
            <person name="Martinez-Arias R."/>
            <person name="Bartels D."/>
            <person name="Goesmann A."/>
            <person name="Krause L."/>
            <person name="Puehler A."/>
            <person name="Klenk H.P."/>
            <person name="Richter M."/>
            <person name="Schuler M."/>
            <person name="Gloeckner F.O."/>
            <person name="Meyerdierks A."/>
            <person name="Gottschalk G."/>
            <person name="Amann R."/>
        </authorList>
    </citation>
    <scope>NUCLEOTIDE SEQUENCE [LARGE SCALE GENOMIC DNA]</scope>
    <source>
        <strain evidence="2">ATCC 43914 / DSM 3382 / HRM2</strain>
    </source>
</reference>
<dbReference type="RefSeq" id="WP_015905284.1">
    <property type="nucleotide sequence ID" value="NC_012108.1"/>
</dbReference>
<evidence type="ECO:0000313" key="2">
    <source>
        <dbReference type="Proteomes" id="UP000000442"/>
    </source>
</evidence>
<dbReference type="AlphaFoldDB" id="C0Q926"/>
<keyword evidence="2" id="KW-1185">Reference proteome</keyword>
<dbReference type="OrthoDB" id="9801997at2"/>
<dbReference type="eggNOG" id="COG2128">
    <property type="taxonomic scope" value="Bacteria"/>
</dbReference>